<dbReference type="AlphaFoldDB" id="A0ABC8TBN1"/>
<name>A0ABC8TBN1_9AQUA</name>
<evidence type="ECO:0000313" key="1">
    <source>
        <dbReference type="EMBL" id="CAK9166698.1"/>
    </source>
</evidence>
<dbReference type="PANTHER" id="PTHR42103">
    <property type="entry name" value="ALPHA/BETA-HYDROLASES SUPERFAMILY PROTEIN"/>
    <property type="match status" value="1"/>
</dbReference>
<keyword evidence="2" id="KW-1185">Reference proteome</keyword>
<dbReference type="EMBL" id="CAUOFW020004658">
    <property type="protein sequence ID" value="CAK9166698.1"/>
    <property type="molecule type" value="Genomic_DNA"/>
</dbReference>
<comment type="caution">
    <text evidence="1">The sequence shown here is derived from an EMBL/GenBank/DDBJ whole genome shotgun (WGS) entry which is preliminary data.</text>
</comment>
<gene>
    <name evidence="1" type="ORF">ILEXP_LOCUS35933</name>
</gene>
<dbReference type="PANTHER" id="PTHR42103:SF2">
    <property type="entry name" value="AB HYDROLASE-1 DOMAIN-CONTAINING PROTEIN"/>
    <property type="match status" value="1"/>
</dbReference>
<reference evidence="1 2" key="1">
    <citation type="submission" date="2024-02" db="EMBL/GenBank/DDBJ databases">
        <authorList>
            <person name="Vignale AGUSTIN F."/>
            <person name="Sosa J E."/>
            <person name="Modenutti C."/>
        </authorList>
    </citation>
    <scope>NUCLEOTIDE SEQUENCE [LARGE SCALE GENOMIC DNA]</scope>
</reference>
<accession>A0ABC8TBN1</accession>
<feature type="non-terminal residue" evidence="1">
    <location>
        <position position="1"/>
    </location>
</feature>
<dbReference type="Proteomes" id="UP001642360">
    <property type="component" value="Unassembled WGS sequence"/>
</dbReference>
<sequence>IDSELTKRIQPKGSYHISQYSFATGAPISGSAVDQVDQVVGYVGSGYPFGVMAPMLFRRHHKAILQSPKAKLFVMGTRDGFTSVLKNKLHCAAGRVLTHLIEGVSHFQMEGPAYDAQMANLILQFISSL</sequence>
<evidence type="ECO:0008006" key="3">
    <source>
        <dbReference type="Google" id="ProtNLM"/>
    </source>
</evidence>
<organism evidence="1 2">
    <name type="scientific">Ilex paraguariensis</name>
    <name type="common">yerba mate</name>
    <dbReference type="NCBI Taxonomy" id="185542"/>
    <lineage>
        <taxon>Eukaryota</taxon>
        <taxon>Viridiplantae</taxon>
        <taxon>Streptophyta</taxon>
        <taxon>Embryophyta</taxon>
        <taxon>Tracheophyta</taxon>
        <taxon>Spermatophyta</taxon>
        <taxon>Magnoliopsida</taxon>
        <taxon>eudicotyledons</taxon>
        <taxon>Gunneridae</taxon>
        <taxon>Pentapetalae</taxon>
        <taxon>asterids</taxon>
        <taxon>campanulids</taxon>
        <taxon>Aquifoliales</taxon>
        <taxon>Aquifoliaceae</taxon>
        <taxon>Ilex</taxon>
    </lineage>
</organism>
<protein>
    <recommendedName>
        <fullName evidence="3">Alpha/beta hydrolase</fullName>
    </recommendedName>
</protein>
<evidence type="ECO:0000313" key="2">
    <source>
        <dbReference type="Proteomes" id="UP001642360"/>
    </source>
</evidence>
<proteinExistence type="predicted"/>